<dbReference type="AlphaFoldDB" id="A0A4E0RJL4"/>
<comment type="caution">
    <text evidence="1">The sequence shown here is derived from an EMBL/GenBank/DDBJ whole genome shotgun (WGS) entry which is preliminary data.</text>
</comment>
<dbReference type="Gene3D" id="2.60.40.770">
    <property type="match status" value="1"/>
</dbReference>
<gene>
    <name evidence="1" type="ORF">D915_008071</name>
</gene>
<dbReference type="EMBL" id="JXXN02003831">
    <property type="protein sequence ID" value="THD21127.1"/>
    <property type="molecule type" value="Genomic_DNA"/>
</dbReference>
<proteinExistence type="predicted"/>
<name>A0A4E0RJL4_FASHE</name>
<dbReference type="Proteomes" id="UP000230066">
    <property type="component" value="Unassembled WGS sequence"/>
</dbReference>
<protein>
    <recommendedName>
        <fullName evidence="3">MD-2-related lipid-recognition domain-containing protein</fullName>
    </recommendedName>
</protein>
<evidence type="ECO:0000313" key="1">
    <source>
        <dbReference type="EMBL" id="THD21127.1"/>
    </source>
</evidence>
<organism evidence="1 2">
    <name type="scientific">Fasciola hepatica</name>
    <name type="common">Liver fluke</name>
    <dbReference type="NCBI Taxonomy" id="6192"/>
    <lineage>
        <taxon>Eukaryota</taxon>
        <taxon>Metazoa</taxon>
        <taxon>Spiralia</taxon>
        <taxon>Lophotrochozoa</taxon>
        <taxon>Platyhelminthes</taxon>
        <taxon>Trematoda</taxon>
        <taxon>Digenea</taxon>
        <taxon>Plagiorchiida</taxon>
        <taxon>Echinostomata</taxon>
        <taxon>Echinostomatoidea</taxon>
        <taxon>Fasciolidae</taxon>
        <taxon>Fasciola</taxon>
    </lineage>
</organism>
<reference evidence="1" key="1">
    <citation type="submission" date="2019-03" db="EMBL/GenBank/DDBJ databases">
        <title>Improved annotation for the trematode Fasciola hepatica.</title>
        <authorList>
            <person name="Choi Y.-J."/>
            <person name="Martin J."/>
            <person name="Mitreva M."/>
        </authorList>
    </citation>
    <scope>NUCLEOTIDE SEQUENCE [LARGE SCALE GENOMIC DNA]</scope>
</reference>
<accession>A0A4E0RJL4</accession>
<evidence type="ECO:0008006" key="3">
    <source>
        <dbReference type="Google" id="ProtNLM"/>
    </source>
</evidence>
<evidence type="ECO:0000313" key="2">
    <source>
        <dbReference type="Proteomes" id="UP000230066"/>
    </source>
</evidence>
<keyword evidence="2" id="KW-1185">Reference proteome</keyword>
<sequence>MRYKYVARICNYLLVSPVVRSDSNNMLNLSVLLMFAVAVGMGISSKVPRCENSTLLVNTTVEWKGCILGFDIQFRTDRVITDGRANATYWLWDTYEISKDLHPPHLCDSIFPGCPLRPDGTIYKYENWIGTPKERSFQAWGTLSWTLQDQDGRTILCVNFPLS</sequence>